<dbReference type="PANTHER" id="PTHR12047:SF2">
    <property type="entry name" value="FANCONI ANEMIA GROUP A PROTEIN"/>
    <property type="match status" value="1"/>
</dbReference>
<organism evidence="2 3">
    <name type="scientific">Rhizopus oryzae</name>
    <name type="common">Mucormycosis agent</name>
    <name type="synonym">Rhizopus arrhizus var. delemar</name>
    <dbReference type="NCBI Taxonomy" id="64495"/>
    <lineage>
        <taxon>Eukaryota</taxon>
        <taxon>Fungi</taxon>
        <taxon>Fungi incertae sedis</taxon>
        <taxon>Mucoromycota</taxon>
        <taxon>Mucoromycotina</taxon>
        <taxon>Mucoromycetes</taxon>
        <taxon>Mucorales</taxon>
        <taxon>Mucorineae</taxon>
        <taxon>Rhizopodaceae</taxon>
        <taxon>Rhizopus</taxon>
    </lineage>
</organism>
<protein>
    <recommendedName>
        <fullName evidence="1">Fanconi anaemia group A protein helical domain-containing protein</fullName>
    </recommendedName>
</protein>
<evidence type="ECO:0000259" key="1">
    <source>
        <dbReference type="Pfam" id="PF24781"/>
    </source>
</evidence>
<feature type="domain" description="Fanconi anaemia group A protein helical" evidence="1">
    <location>
        <begin position="457"/>
        <end position="529"/>
    </location>
</feature>
<dbReference type="AlphaFoldDB" id="A0A9P6XFM6"/>
<evidence type="ECO:0000313" key="2">
    <source>
        <dbReference type="EMBL" id="KAG1312514.1"/>
    </source>
</evidence>
<dbReference type="InterPro" id="IPR055386">
    <property type="entry name" value="FANCA_helical"/>
</dbReference>
<dbReference type="PANTHER" id="PTHR12047">
    <property type="entry name" value="FANCONI ANEMIA GROUP A PROTEIN"/>
    <property type="match status" value="1"/>
</dbReference>
<gene>
    <name evidence="2" type="ORF">G6F64_002958</name>
</gene>
<keyword evidence="3" id="KW-1185">Reference proteome</keyword>
<proteinExistence type="predicted"/>
<evidence type="ECO:0000313" key="3">
    <source>
        <dbReference type="Proteomes" id="UP000716291"/>
    </source>
</evidence>
<dbReference type="GO" id="GO:0043240">
    <property type="term" value="C:Fanconi anaemia nuclear complex"/>
    <property type="evidence" value="ECO:0007669"/>
    <property type="project" value="InterPro"/>
</dbReference>
<dbReference type="InterPro" id="IPR003516">
    <property type="entry name" value="FANCA"/>
</dbReference>
<dbReference type="OrthoDB" id="2287188at2759"/>
<sequence length="534" mass="62457">MPPIPSTRNIKLDTTQSDIVQWTLTRQHSKIYFNKQPTAENELTDDNTMEMARILLGILHKEEEEEKKKENVRLLADRIKRLYKHVKFSSKRFVNCSIQNTQKSKIGKLLELYYALSNELQDTLALRLNFLLSAIKDNELLGVALCEVLCWKEQAGKDYIMSLNTEQLNYFLIEDGKIFFRDNGDMKWEKMKRFYYVLHQYQAEKETCLNQLIHIKELMNSSDTKAVYYKMIEQVKKEVLFKTHAKENLILEYLSFWFFEFNQDSTVNITDYTIRVLQSYLTAENNMIIPDVTVLLYIYCSGCRKLVAEDKDALRIFDIMDSITQAVLKLLEEGHDSFGGLAILLAFAQFTLHYIRIDLTYPTWFESTFVNPKTTALTKRMHAVFLKALEETIPYELPSILQVHGKAMLHHSNDTSIITHIRTRLLELGVDNSLKRYPETLGTPLQRSLATNTTIDDEVRVAIEQFIKREGSIPTNLLQNFVFRRQWFIATFLPALFSYDNPSMTDAKFKLIKALKEKGKIPETVYRELMQKIY</sequence>
<dbReference type="Pfam" id="PF24781">
    <property type="entry name" value="FANCA_helical"/>
    <property type="match status" value="1"/>
</dbReference>
<dbReference type="Proteomes" id="UP000716291">
    <property type="component" value="Unassembled WGS sequence"/>
</dbReference>
<reference evidence="2" key="1">
    <citation type="journal article" date="2020" name="Microb. Genom.">
        <title>Genetic diversity of clinical and environmental Mucorales isolates obtained from an investigation of mucormycosis cases among solid organ transplant recipients.</title>
        <authorList>
            <person name="Nguyen M.H."/>
            <person name="Kaul D."/>
            <person name="Muto C."/>
            <person name="Cheng S.J."/>
            <person name="Richter R.A."/>
            <person name="Bruno V.M."/>
            <person name="Liu G."/>
            <person name="Beyhan S."/>
            <person name="Sundermann A.J."/>
            <person name="Mounaud S."/>
            <person name="Pasculle A.W."/>
            <person name="Nierman W.C."/>
            <person name="Driscoll E."/>
            <person name="Cumbie R."/>
            <person name="Clancy C.J."/>
            <person name="Dupont C.L."/>
        </authorList>
    </citation>
    <scope>NUCLEOTIDE SEQUENCE</scope>
    <source>
        <strain evidence="2">GL11</strain>
    </source>
</reference>
<name>A0A9P6XFM6_RHIOR</name>
<accession>A0A9P6XFM6</accession>
<dbReference type="EMBL" id="JAANQT010000272">
    <property type="protein sequence ID" value="KAG1312514.1"/>
    <property type="molecule type" value="Genomic_DNA"/>
</dbReference>
<dbReference type="GO" id="GO:0036297">
    <property type="term" value="P:interstrand cross-link repair"/>
    <property type="evidence" value="ECO:0007669"/>
    <property type="project" value="InterPro"/>
</dbReference>
<comment type="caution">
    <text evidence="2">The sequence shown here is derived from an EMBL/GenBank/DDBJ whole genome shotgun (WGS) entry which is preliminary data.</text>
</comment>